<sequence>MHPPDPSPPGPPARGSGLHDRALVARATGVLMVTHGCTAEAALALLLASARTRRLSPAAVAAGVLAAVPREPA</sequence>
<dbReference type="RefSeq" id="WP_210052575.1">
    <property type="nucleotide sequence ID" value="NZ_JAGIOB010000001.1"/>
</dbReference>
<dbReference type="InterPro" id="IPR036388">
    <property type="entry name" value="WH-like_DNA-bd_sf"/>
</dbReference>
<dbReference type="InterPro" id="IPR005561">
    <property type="entry name" value="ANTAR"/>
</dbReference>
<proteinExistence type="predicted"/>
<dbReference type="PROSITE" id="PS50921">
    <property type="entry name" value="ANTAR"/>
    <property type="match status" value="1"/>
</dbReference>
<dbReference type="Proteomes" id="UP000758168">
    <property type="component" value="Unassembled WGS sequence"/>
</dbReference>
<dbReference type="EMBL" id="JAGIOB010000001">
    <property type="protein sequence ID" value="MBP2415508.1"/>
    <property type="molecule type" value="Genomic_DNA"/>
</dbReference>
<dbReference type="SMART" id="SM01012">
    <property type="entry name" value="ANTAR"/>
    <property type="match status" value="1"/>
</dbReference>
<comment type="caution">
    <text evidence="2">The sequence shown here is derived from an EMBL/GenBank/DDBJ whole genome shotgun (WGS) entry which is preliminary data.</text>
</comment>
<dbReference type="Gene3D" id="1.10.10.10">
    <property type="entry name" value="Winged helix-like DNA-binding domain superfamily/Winged helix DNA-binding domain"/>
    <property type="match status" value="1"/>
</dbReference>
<gene>
    <name evidence="2" type="ORF">JOF54_000430</name>
</gene>
<evidence type="ECO:0000313" key="3">
    <source>
        <dbReference type="Proteomes" id="UP000758168"/>
    </source>
</evidence>
<keyword evidence="3" id="KW-1185">Reference proteome</keyword>
<organism evidence="2 3">
    <name type="scientific">Microlunatus capsulatus</name>
    <dbReference type="NCBI Taxonomy" id="99117"/>
    <lineage>
        <taxon>Bacteria</taxon>
        <taxon>Bacillati</taxon>
        <taxon>Actinomycetota</taxon>
        <taxon>Actinomycetes</taxon>
        <taxon>Propionibacteriales</taxon>
        <taxon>Propionibacteriaceae</taxon>
        <taxon>Microlunatus</taxon>
    </lineage>
</organism>
<protein>
    <submittedName>
        <fullName evidence="2">AmiR/NasT family two-component response regulator</fullName>
    </submittedName>
</protein>
<reference evidence="2 3" key="1">
    <citation type="submission" date="2021-03" db="EMBL/GenBank/DDBJ databases">
        <title>Sequencing the genomes of 1000 actinobacteria strains.</title>
        <authorList>
            <person name="Klenk H.-P."/>
        </authorList>
    </citation>
    <scope>NUCLEOTIDE SEQUENCE [LARGE SCALE GENOMIC DNA]</scope>
    <source>
        <strain evidence="2 3">DSM 12936</strain>
    </source>
</reference>
<name>A0ABS4Z399_9ACTN</name>
<evidence type="ECO:0000259" key="1">
    <source>
        <dbReference type="PROSITE" id="PS50921"/>
    </source>
</evidence>
<evidence type="ECO:0000313" key="2">
    <source>
        <dbReference type="EMBL" id="MBP2415508.1"/>
    </source>
</evidence>
<dbReference type="Pfam" id="PF03861">
    <property type="entry name" value="ANTAR"/>
    <property type="match status" value="1"/>
</dbReference>
<feature type="domain" description="ANTAR" evidence="1">
    <location>
        <begin position="4"/>
        <end position="65"/>
    </location>
</feature>
<accession>A0ABS4Z399</accession>